<dbReference type="EMBL" id="CSWP01000012">
    <property type="protein sequence ID" value="CPV70623.1"/>
    <property type="molecule type" value="Genomic_DNA"/>
</dbReference>
<accession>A0A0U0ZTP8</accession>
<dbReference type="RefSeq" id="WP_235621609.1">
    <property type="nucleotide sequence ID" value="NZ_CP014951.1"/>
</dbReference>
<feature type="region of interest" description="Disordered" evidence="2">
    <location>
        <begin position="274"/>
        <end position="395"/>
    </location>
</feature>
<feature type="coiled-coil region" evidence="1">
    <location>
        <begin position="139"/>
        <end position="170"/>
    </location>
</feature>
<proteinExistence type="predicted"/>
<keyword evidence="1" id="KW-0175">Coiled coil</keyword>
<organism evidence="3 4">
    <name type="scientific">Mycobacteroides abscessus</name>
    <dbReference type="NCBI Taxonomy" id="36809"/>
    <lineage>
        <taxon>Bacteria</taxon>
        <taxon>Bacillati</taxon>
        <taxon>Actinomycetota</taxon>
        <taxon>Actinomycetes</taxon>
        <taxon>Mycobacteriales</taxon>
        <taxon>Mycobacteriaceae</taxon>
        <taxon>Mycobacteroides</taxon>
    </lineage>
</organism>
<evidence type="ECO:0000256" key="1">
    <source>
        <dbReference type="SAM" id="Coils"/>
    </source>
</evidence>
<name>A0A0U0ZTP8_9MYCO</name>
<feature type="compositionally biased region" description="Low complexity" evidence="2">
    <location>
        <begin position="336"/>
        <end position="360"/>
    </location>
</feature>
<gene>
    <name evidence="3" type="ORF">ERS075579_04831</name>
</gene>
<protein>
    <submittedName>
        <fullName evidence="3">Uncharacterized protein</fullName>
    </submittedName>
</protein>
<evidence type="ECO:0000313" key="3">
    <source>
        <dbReference type="EMBL" id="CPV70623.1"/>
    </source>
</evidence>
<dbReference type="AlphaFoldDB" id="A0A0U0ZTP8"/>
<reference evidence="3 4" key="1">
    <citation type="submission" date="2015-03" db="EMBL/GenBank/DDBJ databases">
        <authorList>
            <person name="Murphy D."/>
        </authorList>
    </citation>
    <scope>NUCLEOTIDE SEQUENCE [LARGE SCALE GENOMIC DNA]</scope>
    <source>
        <strain evidence="3 4">PAP088</strain>
    </source>
</reference>
<sequence length="681" mass="70403">MTTPDMPPVTTPHAAEIIGSNYPVTSESMTAQKVLELFQESAKSVGTSDTASTMFALIEANATGETPTALLEDFTEDQRANFDRALKQLNMGQGVSVMAQDILNTKVQLNGTVVNFEAAVEELIASYASSGGPTSPKNQAEFQQKYDELLQQAKDQANTLGKNHKSTQDQLVAGVQKGAAPEIPSTMAPTSSSNPSVPGMPDGALGSMLQNVAGQMMKPPNMQMPNIGQMAQPAVQSAQQAIQELMKGKGQGVPITEDALKKLTTNAGLAGQGASLSNARRADLPGTESGSGAHLGGPAGLGAKSAANETGRHSALSAPESETGPDGKPHNPPTTPATTAAPAAVSPTTTASSGEAATGPDTLTPSAQTHASSGDAGAASSTLTPNGHTPIAAAAGPGAPMMPMVGMPPAAAAPSAGAGGSWAAAVAERSKGKAFRPDLSAPDDELRDFGTEARGLAHATDLQHVAASITAGLIRMHQRAGVLTNIAVGISASQAVFVTSDGLGFLSRGIKAQPNLTPLITVVPDSFVQRWLGCDQPWRPLLDAVALGLVAPFDSVVSSDPSASQQPDVLVLGAHELAEVNVIPGSQARSEVDAIDTEDVDAVIEYLLRLWGAPRATATWLEDHVWQQRWSGEFGNPERSEVWVHFLLAAAIADKEVGDIDSARYMLRNALRVPVPAQVQR</sequence>
<feature type="region of interest" description="Disordered" evidence="2">
    <location>
        <begin position="181"/>
        <end position="202"/>
    </location>
</feature>
<evidence type="ECO:0000256" key="2">
    <source>
        <dbReference type="SAM" id="MobiDB-lite"/>
    </source>
</evidence>
<evidence type="ECO:0000313" key="4">
    <source>
        <dbReference type="Proteomes" id="UP000045782"/>
    </source>
</evidence>
<feature type="compositionally biased region" description="Low complexity" evidence="2">
    <location>
        <begin position="371"/>
        <end position="381"/>
    </location>
</feature>
<feature type="compositionally biased region" description="Polar residues" evidence="2">
    <location>
        <begin position="187"/>
        <end position="196"/>
    </location>
</feature>
<feature type="compositionally biased region" description="Polar residues" evidence="2">
    <location>
        <begin position="361"/>
        <end position="370"/>
    </location>
</feature>
<dbReference type="Proteomes" id="UP000045782">
    <property type="component" value="Unassembled WGS sequence"/>
</dbReference>